<accession>A0ABR9UI39</accession>
<feature type="region of interest" description="Disordered" evidence="1">
    <location>
        <begin position="115"/>
        <end position="153"/>
    </location>
</feature>
<dbReference type="EMBL" id="JADEWU010000070">
    <property type="protein sequence ID" value="MBE9145826.1"/>
    <property type="molecule type" value="Genomic_DNA"/>
</dbReference>
<name>A0ABR9UI39_9CYAN</name>
<evidence type="ECO:0000313" key="4">
    <source>
        <dbReference type="Proteomes" id="UP000640725"/>
    </source>
</evidence>
<keyword evidence="2" id="KW-1133">Transmembrane helix</keyword>
<keyword evidence="4" id="KW-1185">Reference proteome</keyword>
<comment type="caution">
    <text evidence="3">The sequence shown here is derived from an EMBL/GenBank/DDBJ whole genome shotgun (WGS) entry which is preliminary data.</text>
</comment>
<gene>
    <name evidence="3" type="ORF">IQ236_21790</name>
</gene>
<sequence length="203" mass="22058">MASKISSLVFNLCGVAVVVGVSSLNPAYSLNISSTSETTTNSNSNPEQINSSFQRKQYGKHLDCFTWHDKSAIDGGQQDLDGYCNLEGVTPKLEFNEPAPDVSSDQHIEKTVIDQENIDQKNQDASSFPSTTTSTSGSKKQGSKEKTVNSEKTIQLPGFQDALEYQALNSSLDEEPSFSIPITWVVGIVITLSLGLTVFLEQK</sequence>
<organism evidence="3 4">
    <name type="scientific">Planktothrix mougeotii LEGE 06226</name>
    <dbReference type="NCBI Taxonomy" id="1828728"/>
    <lineage>
        <taxon>Bacteria</taxon>
        <taxon>Bacillati</taxon>
        <taxon>Cyanobacteriota</taxon>
        <taxon>Cyanophyceae</taxon>
        <taxon>Oscillatoriophycideae</taxon>
        <taxon>Oscillatoriales</taxon>
        <taxon>Microcoleaceae</taxon>
        <taxon>Planktothrix</taxon>
    </lineage>
</organism>
<dbReference type="RefSeq" id="WP_193871225.1">
    <property type="nucleotide sequence ID" value="NZ_JADEWU010000070.1"/>
</dbReference>
<protein>
    <submittedName>
        <fullName evidence="3">Uncharacterized protein</fullName>
    </submittedName>
</protein>
<feature type="transmembrane region" description="Helical" evidence="2">
    <location>
        <begin position="178"/>
        <end position="200"/>
    </location>
</feature>
<evidence type="ECO:0000256" key="1">
    <source>
        <dbReference type="SAM" id="MobiDB-lite"/>
    </source>
</evidence>
<keyword evidence="2" id="KW-0472">Membrane</keyword>
<evidence type="ECO:0000313" key="3">
    <source>
        <dbReference type="EMBL" id="MBE9145826.1"/>
    </source>
</evidence>
<evidence type="ECO:0000256" key="2">
    <source>
        <dbReference type="SAM" id="Phobius"/>
    </source>
</evidence>
<feature type="compositionally biased region" description="Low complexity" evidence="1">
    <location>
        <begin position="126"/>
        <end position="140"/>
    </location>
</feature>
<reference evidence="3 4" key="1">
    <citation type="submission" date="2020-10" db="EMBL/GenBank/DDBJ databases">
        <authorList>
            <person name="Castelo-Branco R."/>
            <person name="Eusebio N."/>
            <person name="Adriana R."/>
            <person name="Vieira A."/>
            <person name="Brugerolle De Fraissinette N."/>
            <person name="Rezende De Castro R."/>
            <person name="Schneider M.P."/>
            <person name="Vasconcelos V."/>
            <person name="Leao P.N."/>
        </authorList>
    </citation>
    <scope>NUCLEOTIDE SEQUENCE [LARGE SCALE GENOMIC DNA]</scope>
    <source>
        <strain evidence="3 4">LEGE 06226</strain>
    </source>
</reference>
<keyword evidence="2" id="KW-0812">Transmembrane</keyword>
<proteinExistence type="predicted"/>
<dbReference type="Proteomes" id="UP000640725">
    <property type="component" value="Unassembled WGS sequence"/>
</dbReference>